<feature type="transmembrane region" description="Helical" evidence="1">
    <location>
        <begin position="6"/>
        <end position="23"/>
    </location>
</feature>
<dbReference type="AlphaFoldDB" id="A0AA96RB11"/>
<keyword evidence="3" id="KW-1185">Reference proteome</keyword>
<dbReference type="RefSeq" id="WP_315602777.1">
    <property type="nucleotide sequence ID" value="NZ_CP130318.1"/>
</dbReference>
<evidence type="ECO:0008006" key="4">
    <source>
        <dbReference type="Google" id="ProtNLM"/>
    </source>
</evidence>
<dbReference type="EMBL" id="CP130318">
    <property type="protein sequence ID" value="WNQ09010.1"/>
    <property type="molecule type" value="Genomic_DNA"/>
</dbReference>
<keyword evidence="1" id="KW-0472">Membrane</keyword>
<proteinExistence type="predicted"/>
<keyword evidence="1" id="KW-0812">Transmembrane</keyword>
<name>A0AA96RB11_9BACL</name>
<dbReference type="KEGG" id="paun:MJA45_15280"/>
<sequence>MFTFAYEGAVTIICGFFLLRLAGKKVIAEMTPLELVTVLSIGTR</sequence>
<reference evidence="2 3" key="1">
    <citation type="submission" date="2022-02" db="EMBL/GenBank/DDBJ databases">
        <title>Paenibacillus sp. MBLB1776 Whole Genome Shotgun Sequencing.</title>
        <authorList>
            <person name="Hwang C.Y."/>
            <person name="Cho E.-S."/>
            <person name="Seo M.-J."/>
        </authorList>
    </citation>
    <scope>NUCLEOTIDE SEQUENCE [LARGE SCALE GENOMIC DNA]</scope>
    <source>
        <strain evidence="2 3">MBLB1776</strain>
    </source>
</reference>
<evidence type="ECO:0000313" key="3">
    <source>
        <dbReference type="Proteomes" id="UP001305702"/>
    </source>
</evidence>
<protein>
    <recommendedName>
        <fullName evidence="4">DUF421 domain-containing protein</fullName>
    </recommendedName>
</protein>
<evidence type="ECO:0000256" key="1">
    <source>
        <dbReference type="SAM" id="Phobius"/>
    </source>
</evidence>
<accession>A0AA96RB11</accession>
<organism evidence="2 3">
    <name type="scientific">Paenibacillus aurantius</name>
    <dbReference type="NCBI Taxonomy" id="2918900"/>
    <lineage>
        <taxon>Bacteria</taxon>
        <taxon>Bacillati</taxon>
        <taxon>Bacillota</taxon>
        <taxon>Bacilli</taxon>
        <taxon>Bacillales</taxon>
        <taxon>Paenibacillaceae</taxon>
        <taxon>Paenibacillus</taxon>
    </lineage>
</organism>
<dbReference type="Proteomes" id="UP001305702">
    <property type="component" value="Chromosome"/>
</dbReference>
<evidence type="ECO:0000313" key="2">
    <source>
        <dbReference type="EMBL" id="WNQ09010.1"/>
    </source>
</evidence>
<gene>
    <name evidence="2" type="ORF">MJA45_15280</name>
</gene>
<keyword evidence="1" id="KW-1133">Transmembrane helix</keyword>